<comment type="similarity">
    <text evidence="7">Belongs to the CobB/CbiA family.</text>
</comment>
<feature type="site" description="Increases nucleophilicity of active site Cys" evidence="7">
    <location>
        <position position="436"/>
    </location>
</feature>
<comment type="miscellaneous">
    <text evidence="7">The a and c carboxylates of cobyrinate are activated for nucleophilic attack via formation of a phosphorylated intermediate by ATP. CbiA catalyzes first the amidation of the c-carboxylate, and then that of the a-carboxylate.</text>
</comment>
<dbReference type="HAMAP" id="MF_00027">
    <property type="entry name" value="CobB_CbiA"/>
    <property type="match status" value="1"/>
</dbReference>
<dbReference type="CDD" id="cd05388">
    <property type="entry name" value="CobB_N"/>
    <property type="match status" value="1"/>
</dbReference>
<dbReference type="NCBIfam" id="NF002204">
    <property type="entry name" value="PRK01077.1"/>
    <property type="match status" value="1"/>
</dbReference>
<evidence type="ECO:0000256" key="7">
    <source>
        <dbReference type="HAMAP-Rule" id="MF_00027"/>
    </source>
</evidence>
<dbReference type="EMBL" id="CP002105">
    <property type="protein sequence ID" value="ADL12378.1"/>
    <property type="molecule type" value="Genomic_DNA"/>
</dbReference>
<dbReference type="CDD" id="cd03130">
    <property type="entry name" value="GATase1_CobB"/>
    <property type="match status" value="1"/>
</dbReference>
<keyword evidence="5 7" id="KW-0460">Magnesium</keyword>
<dbReference type="eggNOG" id="COG1797">
    <property type="taxonomic scope" value="Bacteria"/>
</dbReference>
<comment type="catalytic activity">
    <reaction evidence="7">
        <text>cob(II)yrinate + 2 L-glutamine + 2 ATP + 2 H2O = cob(II)yrinate a,c diamide + 2 L-glutamate + 2 ADP + 2 phosphate + 2 H(+)</text>
        <dbReference type="Rhea" id="RHEA:26289"/>
        <dbReference type="ChEBI" id="CHEBI:15377"/>
        <dbReference type="ChEBI" id="CHEBI:15378"/>
        <dbReference type="ChEBI" id="CHEBI:29985"/>
        <dbReference type="ChEBI" id="CHEBI:30616"/>
        <dbReference type="ChEBI" id="CHEBI:43474"/>
        <dbReference type="ChEBI" id="CHEBI:58359"/>
        <dbReference type="ChEBI" id="CHEBI:58537"/>
        <dbReference type="ChEBI" id="CHEBI:58894"/>
        <dbReference type="ChEBI" id="CHEBI:456216"/>
        <dbReference type="EC" id="6.3.5.11"/>
    </reaction>
</comment>
<dbReference type="InterPro" id="IPR029062">
    <property type="entry name" value="Class_I_gatase-like"/>
</dbReference>
<dbReference type="InterPro" id="IPR011698">
    <property type="entry name" value="GATase_3"/>
</dbReference>
<reference evidence="10 11" key="1">
    <citation type="journal article" date="2010" name="Stand. Genomic Sci.">
        <title>Complete genome sequence of Acetohalobium arabaticum type strain (Z-7288).</title>
        <authorList>
            <person name="Sikorski J."/>
            <person name="Lapidus A."/>
            <person name="Chertkov O."/>
            <person name="Lucas S."/>
            <person name="Copeland A."/>
            <person name="Glavina Del Rio T."/>
            <person name="Nolan M."/>
            <person name="Tice H."/>
            <person name="Cheng J.F."/>
            <person name="Han C."/>
            <person name="Brambilla E."/>
            <person name="Pitluck S."/>
            <person name="Liolios K."/>
            <person name="Ivanova N."/>
            <person name="Mavromatis K."/>
            <person name="Mikhailova N."/>
            <person name="Pati A."/>
            <person name="Bruce D."/>
            <person name="Detter C."/>
            <person name="Tapia R."/>
            <person name="Goodwin L."/>
            <person name="Chen A."/>
            <person name="Palaniappan K."/>
            <person name="Land M."/>
            <person name="Hauser L."/>
            <person name="Chang Y.J."/>
            <person name="Jeffries C.D."/>
            <person name="Rohde M."/>
            <person name="Goker M."/>
            <person name="Spring S."/>
            <person name="Woyke T."/>
            <person name="Bristow J."/>
            <person name="Eisen J.A."/>
            <person name="Markowitz V."/>
            <person name="Hugenholtz P."/>
            <person name="Kyrpides N.C."/>
            <person name="Klenk H.P."/>
        </authorList>
    </citation>
    <scope>NUCLEOTIDE SEQUENCE [LARGE SCALE GENOMIC DNA]</scope>
    <source>
        <strain evidence="11">ATCC 49924 / DSM 5501 / Z-7288</strain>
    </source>
</reference>
<dbReference type="SUPFAM" id="SSF52317">
    <property type="entry name" value="Class I glutamine amidotransferase-like"/>
    <property type="match status" value="1"/>
</dbReference>
<feature type="domain" description="CobQ/CobB/MinD/ParA nucleotide binding" evidence="8">
    <location>
        <begin position="5"/>
        <end position="190"/>
    </location>
</feature>
<dbReference type="RefSeq" id="WP_013277824.1">
    <property type="nucleotide sequence ID" value="NC_014378.1"/>
</dbReference>
<dbReference type="PANTHER" id="PTHR43873">
    <property type="entry name" value="COBYRINATE A,C-DIAMIDE SYNTHASE"/>
    <property type="match status" value="1"/>
</dbReference>
<dbReference type="KEGG" id="aar:Acear_0843"/>
<dbReference type="GO" id="GO:0005524">
    <property type="term" value="F:ATP binding"/>
    <property type="evidence" value="ECO:0007669"/>
    <property type="project" value="UniProtKB-UniRule"/>
</dbReference>
<protein>
    <recommendedName>
        <fullName evidence="7">Cobyrinate a,c-diamide synthase</fullName>
        <ecNumber evidence="7">6.3.5.11</ecNumber>
    </recommendedName>
    <alternativeName>
        <fullName evidence="7">Cobyrinic acid a,c-diamide synthetase</fullName>
    </alternativeName>
</protein>
<keyword evidence="7" id="KW-0169">Cobalamin biosynthesis</keyword>
<evidence type="ECO:0000259" key="8">
    <source>
        <dbReference type="Pfam" id="PF01656"/>
    </source>
</evidence>
<dbReference type="Pfam" id="PF01656">
    <property type="entry name" value="CbiA"/>
    <property type="match status" value="1"/>
</dbReference>
<dbReference type="InterPro" id="IPR004484">
    <property type="entry name" value="CbiA/CobB_synth"/>
</dbReference>
<dbReference type="UniPathway" id="UPA00148">
    <property type="reaction ID" value="UER00231"/>
</dbReference>
<evidence type="ECO:0000256" key="3">
    <source>
        <dbReference type="ARBA" id="ARBA00022741"/>
    </source>
</evidence>
<feature type="domain" description="CobB/CobQ-like glutamine amidotransferase" evidence="9">
    <location>
        <begin position="250"/>
        <end position="442"/>
    </location>
</feature>
<evidence type="ECO:0000256" key="4">
    <source>
        <dbReference type="ARBA" id="ARBA00022840"/>
    </source>
</evidence>
<dbReference type="EC" id="6.3.5.11" evidence="7"/>
<evidence type="ECO:0000256" key="2">
    <source>
        <dbReference type="ARBA" id="ARBA00022598"/>
    </source>
</evidence>
<evidence type="ECO:0000313" key="11">
    <source>
        <dbReference type="Proteomes" id="UP000001661"/>
    </source>
</evidence>
<keyword evidence="11" id="KW-1185">Reference proteome</keyword>
<comment type="cofactor">
    <cofactor evidence="1 7">
        <name>Mg(2+)</name>
        <dbReference type="ChEBI" id="CHEBI:18420"/>
    </cofactor>
</comment>
<dbReference type="NCBIfam" id="TIGR00379">
    <property type="entry name" value="cobB"/>
    <property type="match status" value="1"/>
</dbReference>
<evidence type="ECO:0000256" key="1">
    <source>
        <dbReference type="ARBA" id="ARBA00001946"/>
    </source>
</evidence>
<evidence type="ECO:0000256" key="6">
    <source>
        <dbReference type="ARBA" id="ARBA00022962"/>
    </source>
</evidence>
<dbReference type="InterPro" id="IPR002586">
    <property type="entry name" value="CobQ/CobB/MinD/ParA_Nub-bd_dom"/>
</dbReference>
<dbReference type="PANTHER" id="PTHR43873:SF1">
    <property type="entry name" value="COBYRINATE A,C-DIAMIDE SYNTHASE"/>
    <property type="match status" value="1"/>
</dbReference>
<comment type="function">
    <text evidence="7">Catalyzes the ATP-dependent amidation of the two carboxylate groups at positions a and c of cobyrinate, using either L-glutamine or ammonia as the nitrogen source.</text>
</comment>
<feature type="active site" description="Nucleophile" evidence="7">
    <location>
        <position position="332"/>
    </location>
</feature>
<dbReference type="Gene3D" id="3.40.50.300">
    <property type="entry name" value="P-loop containing nucleotide triphosphate hydrolases"/>
    <property type="match status" value="2"/>
</dbReference>
<dbReference type="STRING" id="574087.Acear_0843"/>
<name>D9QVW9_ACEAZ</name>
<dbReference type="OrthoDB" id="9764035at2"/>
<keyword evidence="2 7" id="KW-0436">Ligase</keyword>
<dbReference type="Proteomes" id="UP000001661">
    <property type="component" value="Chromosome"/>
</dbReference>
<sequence>MQPRVVIAGTQSGVGKTTLATGLMAAMTKKGYDVQPYKVGPDYIDPGFHTAATERISRNLDSWMVSSDKLIELFDRNSQGADISIIEGVMGLFDGHRVDEGDGSTAEVAKILSAPVILIIDAGKMAQSGAALAYGYKHYDSELNLAGVILNRVSSDSHYQILKEPIEELGISVLGYIPRQESLELPERHLGLVPTSETSQMDDYIDDLAEVILQNLDLKELYNLAAETEEVEVKKKTLFSQTGPVSEVKLAVARDEAFNFYYEDNLDLLEENGVELEYFSPVFDTALPEDIAGLYIGGGFPESFLAELSDNQSMQKSIKEAIVAGMPVYAECGGLMYLTEAITDFEGETHSMVGSISGRIEMTDRLQAMGYAEAEVKEDNILLNQGDKVRGHEFHYSRLVSLPEDTTYAYRLTGGKGRDNRAGGILKDNLLASYLHLHFASNPAVIDNLIDSCLKFIEGSSY</sequence>
<proteinExistence type="inferred from homology"/>
<dbReference type="HOGENOM" id="CLU_022752_2_0_9"/>
<dbReference type="AlphaFoldDB" id="D9QVW9"/>
<gene>
    <name evidence="7" type="primary">cbiA</name>
    <name evidence="10" type="ordered locus">Acear_0843</name>
</gene>
<dbReference type="InterPro" id="IPR027417">
    <property type="entry name" value="P-loop_NTPase"/>
</dbReference>
<comment type="pathway">
    <text evidence="7">Cofactor biosynthesis; adenosylcobalamin biosynthesis; cob(II)yrinate a,c-diamide from sirohydrochlorin (anaerobic route): step 10/10.</text>
</comment>
<accession>D9QVW9</accession>
<evidence type="ECO:0000259" key="9">
    <source>
        <dbReference type="Pfam" id="PF07685"/>
    </source>
</evidence>
<keyword evidence="3 7" id="KW-0547">Nucleotide-binding</keyword>
<keyword evidence="4 7" id="KW-0067">ATP-binding</keyword>
<evidence type="ECO:0000256" key="5">
    <source>
        <dbReference type="ARBA" id="ARBA00022842"/>
    </source>
</evidence>
<dbReference type="PROSITE" id="PS51274">
    <property type="entry name" value="GATASE_COBBQ"/>
    <property type="match status" value="1"/>
</dbReference>
<comment type="domain">
    <text evidence="7">Comprises of two domains. The C-terminal domain contains the binding site for glutamine and catalyzes the hydrolysis of this substrate to glutamate and ammonia. The N-terminal domain is anticipated to bind ATP and cobyrinate and catalyzes the ultimate synthesis of the diamide product. The ammonia produced via the glutaminase domain is probably translocated to the adjacent domain via a molecular tunnel, where it reacts with an activated intermediate.</text>
</comment>
<dbReference type="Pfam" id="PF07685">
    <property type="entry name" value="GATase_3"/>
    <property type="match status" value="1"/>
</dbReference>
<keyword evidence="6 7" id="KW-0315">Glutamine amidotransferase</keyword>
<dbReference type="GO" id="GO:0009236">
    <property type="term" value="P:cobalamin biosynthetic process"/>
    <property type="evidence" value="ECO:0007669"/>
    <property type="project" value="UniProtKB-UniRule"/>
</dbReference>
<dbReference type="Gene3D" id="3.40.50.880">
    <property type="match status" value="1"/>
</dbReference>
<dbReference type="SUPFAM" id="SSF52540">
    <property type="entry name" value="P-loop containing nucleoside triphosphate hydrolases"/>
    <property type="match status" value="1"/>
</dbReference>
<evidence type="ECO:0000313" key="10">
    <source>
        <dbReference type="EMBL" id="ADL12378.1"/>
    </source>
</evidence>
<organism evidence="10 11">
    <name type="scientific">Acetohalobium arabaticum (strain ATCC 49924 / DSM 5501 / Z-7288)</name>
    <dbReference type="NCBI Taxonomy" id="574087"/>
    <lineage>
        <taxon>Bacteria</taxon>
        <taxon>Bacillati</taxon>
        <taxon>Bacillota</taxon>
        <taxon>Clostridia</taxon>
        <taxon>Halanaerobiales</taxon>
        <taxon>Halobacteroidaceae</taxon>
        <taxon>Acetohalobium</taxon>
    </lineage>
</organism>
<dbReference type="GO" id="GO:0042242">
    <property type="term" value="F:cobyrinic acid a,c-diamide synthase activity"/>
    <property type="evidence" value="ECO:0007669"/>
    <property type="project" value="UniProtKB-UniRule"/>
</dbReference>